<dbReference type="EMBL" id="LAZR01047467">
    <property type="protein sequence ID" value="KKK94158.1"/>
    <property type="molecule type" value="Genomic_DNA"/>
</dbReference>
<comment type="caution">
    <text evidence="1">The sequence shown here is derived from an EMBL/GenBank/DDBJ whole genome shotgun (WGS) entry which is preliminary data.</text>
</comment>
<dbReference type="AlphaFoldDB" id="A0A0F8ZK12"/>
<organism evidence="1">
    <name type="scientific">marine sediment metagenome</name>
    <dbReference type="NCBI Taxonomy" id="412755"/>
    <lineage>
        <taxon>unclassified sequences</taxon>
        <taxon>metagenomes</taxon>
        <taxon>ecological metagenomes</taxon>
    </lineage>
</organism>
<accession>A0A0F8ZK12</accession>
<protein>
    <submittedName>
        <fullName evidence="1">Uncharacterized protein</fullName>
    </submittedName>
</protein>
<name>A0A0F8ZK12_9ZZZZ</name>
<proteinExistence type="predicted"/>
<evidence type="ECO:0000313" key="1">
    <source>
        <dbReference type="EMBL" id="KKK94158.1"/>
    </source>
</evidence>
<gene>
    <name evidence="1" type="ORF">LCGC14_2685690</name>
</gene>
<sequence>MNYKILDDGRWLFKFDNHMISTFTICERLYEFKHIRNQARKGGMSFPQAFCSRFLMTFRNQHVENSW</sequence>
<reference evidence="1" key="1">
    <citation type="journal article" date="2015" name="Nature">
        <title>Complex archaea that bridge the gap between prokaryotes and eukaryotes.</title>
        <authorList>
            <person name="Spang A."/>
            <person name="Saw J.H."/>
            <person name="Jorgensen S.L."/>
            <person name="Zaremba-Niedzwiedzka K."/>
            <person name="Martijn J."/>
            <person name="Lind A.E."/>
            <person name="van Eijk R."/>
            <person name="Schleper C."/>
            <person name="Guy L."/>
            <person name="Ettema T.J."/>
        </authorList>
    </citation>
    <scope>NUCLEOTIDE SEQUENCE</scope>
</reference>